<dbReference type="EC" id="2.1.1.33" evidence="9"/>
<evidence type="ECO:0000256" key="9">
    <source>
        <dbReference type="HAMAP-Rule" id="MF_01057"/>
    </source>
</evidence>
<evidence type="ECO:0000256" key="8">
    <source>
        <dbReference type="ARBA" id="ARBA00060767"/>
    </source>
</evidence>
<proteinExistence type="inferred from homology"/>
<evidence type="ECO:0000256" key="5">
    <source>
        <dbReference type="ARBA" id="ARBA00022691"/>
    </source>
</evidence>
<keyword evidence="4 9" id="KW-0808">Transferase</keyword>
<dbReference type="CDD" id="cd02440">
    <property type="entry name" value="AdoMet_MTases"/>
    <property type="match status" value="1"/>
</dbReference>
<keyword evidence="5 9" id="KW-0949">S-adenosyl-L-methionine</keyword>
<dbReference type="PROSITE" id="PS51625">
    <property type="entry name" value="SAM_MT_TRMB"/>
    <property type="match status" value="1"/>
</dbReference>
<dbReference type="OrthoDB" id="9802090at2"/>
<feature type="binding site" evidence="9">
    <location>
        <position position="122"/>
    </location>
    <ligand>
        <name>substrate</name>
    </ligand>
</feature>
<feature type="binding site" evidence="9">
    <location>
        <position position="44"/>
    </location>
    <ligand>
        <name>S-adenosyl-L-methionine</name>
        <dbReference type="ChEBI" id="CHEBI:59789"/>
    </ligand>
</feature>
<dbReference type="UniPathway" id="UPA00989"/>
<dbReference type="AlphaFoldDB" id="A0A2W0HI69"/>
<feature type="binding site" evidence="9">
    <location>
        <begin position="191"/>
        <end position="194"/>
    </location>
    <ligand>
        <name>substrate</name>
    </ligand>
</feature>
<dbReference type="Pfam" id="PF02390">
    <property type="entry name" value="Methyltransf_4"/>
    <property type="match status" value="1"/>
</dbReference>
<dbReference type="NCBIfam" id="NF001080">
    <property type="entry name" value="PRK00121.2-2"/>
    <property type="match status" value="1"/>
</dbReference>
<sequence length="217" mass="25070">MRHRNKPWAAEEIAAHPQYIVPQPSGNKGRWHHFFGNSNPLYVEVGSGKGRFVTGMADENPGINMIGIEKFDTIIISGLERMIERGLKNVIMLKEDVNEITSFFGPKEVDRLFINFTDPWPKNRHAKRRLTHEGFLQKYVEILKDGGEIHMKTDNRLLFQYSLQSFSEFGLTLKNISLDLHEDGLEGNVMTEYEEKFSSEGQPIYRVEAVWNGREDE</sequence>
<keyword evidence="3 9" id="KW-0489">Methyltransferase</keyword>
<evidence type="ECO:0000313" key="11">
    <source>
        <dbReference type="Proteomes" id="UP000248066"/>
    </source>
</evidence>
<keyword evidence="6 9" id="KW-0819">tRNA processing</keyword>
<dbReference type="InterPro" id="IPR003358">
    <property type="entry name" value="tRNA_(Gua-N-7)_MeTrfase_Trmb"/>
</dbReference>
<feature type="binding site" evidence="9">
    <location>
        <position position="69"/>
    </location>
    <ligand>
        <name>S-adenosyl-L-methionine</name>
        <dbReference type="ChEBI" id="CHEBI:59789"/>
    </ligand>
</feature>
<dbReference type="Proteomes" id="UP000248066">
    <property type="component" value="Unassembled WGS sequence"/>
</dbReference>
<evidence type="ECO:0000256" key="3">
    <source>
        <dbReference type="ARBA" id="ARBA00022603"/>
    </source>
</evidence>
<dbReference type="EMBL" id="PDOF01000001">
    <property type="protein sequence ID" value="PYZ97155.1"/>
    <property type="molecule type" value="Genomic_DNA"/>
</dbReference>
<gene>
    <name evidence="9" type="primary">trmB</name>
    <name evidence="10" type="ORF">CR205_00700</name>
</gene>
<reference evidence="10 11" key="1">
    <citation type="submission" date="2017-10" db="EMBL/GenBank/DDBJ databases">
        <title>Bacillus sp. nov., a halophilic bacterium isolated from a Yangshapao Lake.</title>
        <authorList>
            <person name="Wang H."/>
        </authorList>
    </citation>
    <scope>NUCLEOTIDE SEQUENCE [LARGE SCALE GENOMIC DNA]</scope>
    <source>
        <strain evidence="10 11">YSP-3</strain>
    </source>
</reference>
<feature type="binding site" evidence="9">
    <location>
        <position position="118"/>
    </location>
    <ligand>
        <name>S-adenosyl-L-methionine</name>
        <dbReference type="ChEBI" id="CHEBI:59789"/>
    </ligand>
</feature>
<organism evidence="10 11">
    <name type="scientific">Alteribacter lacisalsi</name>
    <dbReference type="NCBI Taxonomy" id="2045244"/>
    <lineage>
        <taxon>Bacteria</taxon>
        <taxon>Bacillati</taxon>
        <taxon>Bacillota</taxon>
        <taxon>Bacilli</taxon>
        <taxon>Bacillales</taxon>
        <taxon>Bacillaceae</taxon>
        <taxon>Alteribacter</taxon>
    </lineage>
</organism>
<dbReference type="GO" id="GO:0008176">
    <property type="term" value="F:tRNA (guanine(46)-N7)-methyltransferase activity"/>
    <property type="evidence" value="ECO:0007669"/>
    <property type="project" value="UniProtKB-UniRule"/>
</dbReference>
<evidence type="ECO:0000256" key="2">
    <source>
        <dbReference type="ARBA" id="ARBA00003015"/>
    </source>
</evidence>
<comment type="pathway">
    <text evidence="7 9">tRNA modification; N(7)-methylguanine-tRNA biosynthesis.</text>
</comment>
<dbReference type="HAMAP" id="MF_01057">
    <property type="entry name" value="tRNA_methyltr_TrmB"/>
    <property type="match status" value="1"/>
</dbReference>
<dbReference type="FunFam" id="3.40.50.150:FF:000035">
    <property type="entry name" value="tRNA (guanine-N(7)-)-methyltransferase"/>
    <property type="match status" value="1"/>
</dbReference>
<evidence type="ECO:0000256" key="6">
    <source>
        <dbReference type="ARBA" id="ARBA00022694"/>
    </source>
</evidence>
<name>A0A2W0HI69_9BACI</name>
<dbReference type="PANTHER" id="PTHR23417">
    <property type="entry name" value="3-DEOXY-D-MANNO-OCTULOSONIC-ACID TRANSFERASE/TRNA GUANINE-N 7 - -METHYLTRANSFERASE"/>
    <property type="match status" value="1"/>
</dbReference>
<protein>
    <recommendedName>
        <fullName evidence="9">tRNA (guanine-N(7)-)-methyltransferase</fullName>
        <ecNumber evidence="9">2.1.1.33</ecNumber>
    </recommendedName>
    <alternativeName>
        <fullName evidence="9">tRNA (guanine(46)-N(7))-methyltransferase</fullName>
    </alternativeName>
    <alternativeName>
        <fullName evidence="9">tRNA(m7G46)-methyltransferase</fullName>
    </alternativeName>
</protein>
<dbReference type="InterPro" id="IPR029063">
    <property type="entry name" value="SAM-dependent_MTases_sf"/>
</dbReference>
<feature type="binding site" evidence="9">
    <location>
        <position position="154"/>
    </location>
    <ligand>
        <name>substrate</name>
    </ligand>
</feature>
<comment type="function">
    <text evidence="2 9">Catalyzes the formation of N(7)-methylguanine at position 46 (m7G46) in tRNA.</text>
</comment>
<accession>A0A2W0HI69</accession>
<dbReference type="GO" id="GO:0043527">
    <property type="term" value="C:tRNA methyltransferase complex"/>
    <property type="evidence" value="ECO:0007669"/>
    <property type="project" value="TreeGrafter"/>
</dbReference>
<dbReference type="PANTHER" id="PTHR23417:SF14">
    <property type="entry name" value="PENTACOTRIPEPTIDE-REPEAT REGION OF PRORP DOMAIN-CONTAINING PROTEIN"/>
    <property type="match status" value="1"/>
</dbReference>
<evidence type="ECO:0000313" key="10">
    <source>
        <dbReference type="EMBL" id="PYZ97155.1"/>
    </source>
</evidence>
<dbReference type="SUPFAM" id="SSF53335">
    <property type="entry name" value="S-adenosyl-L-methionine-dependent methyltransferases"/>
    <property type="match status" value="1"/>
</dbReference>
<comment type="caution">
    <text evidence="10">The sequence shown here is derived from an EMBL/GenBank/DDBJ whole genome shotgun (WGS) entry which is preliminary data.</text>
</comment>
<dbReference type="InterPro" id="IPR055361">
    <property type="entry name" value="tRNA_methyltr_TrmB_bact"/>
</dbReference>
<evidence type="ECO:0000256" key="4">
    <source>
        <dbReference type="ARBA" id="ARBA00022679"/>
    </source>
</evidence>
<comment type="caution">
    <text evidence="9">Lacks conserved residue(s) required for the propagation of feature annotation.</text>
</comment>
<evidence type="ECO:0000256" key="7">
    <source>
        <dbReference type="ARBA" id="ARBA00060552"/>
    </source>
</evidence>
<dbReference type="RefSeq" id="WP_110515950.1">
    <property type="nucleotide sequence ID" value="NZ_PDOF01000001.1"/>
</dbReference>
<comment type="similarity">
    <text evidence="8 9">Belongs to the class I-like SAM-binding methyltransferase superfamily. TrmB family.</text>
</comment>
<feature type="binding site" evidence="9">
    <location>
        <position position="96"/>
    </location>
    <ligand>
        <name>S-adenosyl-L-methionine</name>
        <dbReference type="ChEBI" id="CHEBI:59789"/>
    </ligand>
</feature>
<dbReference type="NCBIfam" id="TIGR00091">
    <property type="entry name" value="tRNA (guanosine(46)-N7)-methyltransferase TrmB"/>
    <property type="match status" value="1"/>
</dbReference>
<comment type="catalytic activity">
    <reaction evidence="1 9">
        <text>guanosine(46) in tRNA + S-adenosyl-L-methionine = N(7)-methylguanosine(46) in tRNA + S-adenosyl-L-homocysteine</text>
        <dbReference type="Rhea" id="RHEA:42708"/>
        <dbReference type="Rhea" id="RHEA-COMP:10188"/>
        <dbReference type="Rhea" id="RHEA-COMP:10189"/>
        <dbReference type="ChEBI" id="CHEBI:57856"/>
        <dbReference type="ChEBI" id="CHEBI:59789"/>
        <dbReference type="ChEBI" id="CHEBI:74269"/>
        <dbReference type="ChEBI" id="CHEBI:74480"/>
        <dbReference type="EC" id="2.1.1.33"/>
    </reaction>
</comment>
<evidence type="ECO:0000256" key="1">
    <source>
        <dbReference type="ARBA" id="ARBA00000142"/>
    </source>
</evidence>
<dbReference type="Gene3D" id="3.40.50.150">
    <property type="entry name" value="Vaccinia Virus protein VP39"/>
    <property type="match status" value="1"/>
</dbReference>
<keyword evidence="11" id="KW-1185">Reference proteome</keyword>